<accession>A0A8D2QKX3</accession>
<evidence type="ECO:0000256" key="5">
    <source>
        <dbReference type="ARBA" id="ARBA00022859"/>
    </source>
</evidence>
<dbReference type="Gene3D" id="3.30.500.10">
    <property type="entry name" value="MHC class I-like antigen recognition-like"/>
    <property type="match status" value="1"/>
</dbReference>
<dbReference type="InterPro" id="IPR011162">
    <property type="entry name" value="MHC_I/II-like_Ag-recog"/>
</dbReference>
<dbReference type="SUPFAM" id="SSF54452">
    <property type="entry name" value="MHC antigen-recognition domain"/>
    <property type="match status" value="1"/>
</dbReference>
<dbReference type="PANTHER" id="PTHR16675">
    <property type="entry name" value="MHC CLASS I-RELATED"/>
    <property type="match status" value="1"/>
</dbReference>
<keyword evidence="8" id="KW-1015">Disulfide bond</keyword>
<evidence type="ECO:0000313" key="14">
    <source>
        <dbReference type="Proteomes" id="UP000694401"/>
    </source>
</evidence>
<reference evidence="13" key="1">
    <citation type="submission" date="2025-08" db="UniProtKB">
        <authorList>
            <consortium name="Ensembl"/>
        </authorList>
    </citation>
    <scope>IDENTIFICATION</scope>
</reference>
<dbReference type="PRINTS" id="PR01638">
    <property type="entry name" value="MHCCLASSI"/>
</dbReference>
<dbReference type="FunFam" id="3.30.500.10:FF:000001">
    <property type="entry name" value="H-2 class I histocompatibility antigen, alpha chain"/>
    <property type="match status" value="1"/>
</dbReference>
<evidence type="ECO:0000256" key="7">
    <source>
        <dbReference type="ARBA" id="ARBA00023136"/>
    </source>
</evidence>
<dbReference type="GO" id="GO:0005615">
    <property type="term" value="C:extracellular space"/>
    <property type="evidence" value="ECO:0007669"/>
    <property type="project" value="TreeGrafter"/>
</dbReference>
<proteinExistence type="inferred from homology"/>
<dbReference type="Ensembl" id="ENSZLMT00000000917.1">
    <property type="protein sequence ID" value="ENSZLMP00000000876.1"/>
    <property type="gene ID" value="ENSZLMG00000000729.1"/>
</dbReference>
<dbReference type="AlphaFoldDB" id="A0A8D2QKX3"/>
<evidence type="ECO:0000313" key="13">
    <source>
        <dbReference type="Ensembl" id="ENSZLMP00000000876.1"/>
    </source>
</evidence>
<dbReference type="Pfam" id="PF00129">
    <property type="entry name" value="MHC_I"/>
    <property type="match status" value="1"/>
</dbReference>
<dbReference type="Proteomes" id="UP000694401">
    <property type="component" value="Unassembled WGS sequence"/>
</dbReference>
<evidence type="ECO:0000259" key="12">
    <source>
        <dbReference type="Pfam" id="PF00129"/>
    </source>
</evidence>
<dbReference type="GO" id="GO:0009897">
    <property type="term" value="C:external side of plasma membrane"/>
    <property type="evidence" value="ECO:0007669"/>
    <property type="project" value="TreeGrafter"/>
</dbReference>
<evidence type="ECO:0000256" key="1">
    <source>
        <dbReference type="ARBA" id="ARBA00004479"/>
    </source>
</evidence>
<keyword evidence="9" id="KW-0325">Glycoprotein</keyword>
<evidence type="ECO:0000256" key="3">
    <source>
        <dbReference type="ARBA" id="ARBA00022692"/>
    </source>
</evidence>
<keyword evidence="14" id="KW-1185">Reference proteome</keyword>
<evidence type="ECO:0000256" key="4">
    <source>
        <dbReference type="ARBA" id="ARBA00022729"/>
    </source>
</evidence>
<keyword evidence="7" id="KW-0472">Membrane</keyword>
<dbReference type="InterPro" id="IPR037055">
    <property type="entry name" value="MHC_I-like_Ag-recog_sf"/>
</dbReference>
<dbReference type="GO" id="GO:0006955">
    <property type="term" value="P:immune response"/>
    <property type="evidence" value="ECO:0007669"/>
    <property type="project" value="TreeGrafter"/>
</dbReference>
<organism evidence="13 14">
    <name type="scientific">Zosterops lateralis melanops</name>
    <dbReference type="NCBI Taxonomy" id="1220523"/>
    <lineage>
        <taxon>Eukaryota</taxon>
        <taxon>Metazoa</taxon>
        <taxon>Chordata</taxon>
        <taxon>Craniata</taxon>
        <taxon>Vertebrata</taxon>
        <taxon>Euteleostomi</taxon>
        <taxon>Archelosauria</taxon>
        <taxon>Archosauria</taxon>
        <taxon>Dinosauria</taxon>
        <taxon>Saurischia</taxon>
        <taxon>Theropoda</taxon>
        <taxon>Coelurosauria</taxon>
        <taxon>Aves</taxon>
        <taxon>Neognathae</taxon>
        <taxon>Neoaves</taxon>
        <taxon>Telluraves</taxon>
        <taxon>Australaves</taxon>
        <taxon>Passeriformes</taxon>
        <taxon>Sylvioidea</taxon>
        <taxon>Zosteropidae</taxon>
        <taxon>Zosterops</taxon>
    </lineage>
</organism>
<feature type="domain" description="MHC class I-like antigen recognition-like" evidence="12">
    <location>
        <begin position="25"/>
        <end position="189"/>
    </location>
</feature>
<dbReference type="GO" id="GO:0002474">
    <property type="term" value="P:antigen processing and presentation of peptide antigen via MHC class I"/>
    <property type="evidence" value="ECO:0007669"/>
    <property type="project" value="UniProtKB-KW"/>
</dbReference>
<evidence type="ECO:0000256" key="10">
    <source>
        <dbReference type="RuleBase" id="RU004439"/>
    </source>
</evidence>
<keyword evidence="5" id="KW-0391">Immunity</keyword>
<dbReference type="InterPro" id="IPR001039">
    <property type="entry name" value="MHC_I_a_a1/a2"/>
</dbReference>
<reference evidence="13" key="2">
    <citation type="submission" date="2025-09" db="UniProtKB">
        <authorList>
            <consortium name="Ensembl"/>
        </authorList>
    </citation>
    <scope>IDENTIFICATION</scope>
</reference>
<dbReference type="InterPro" id="IPR011161">
    <property type="entry name" value="MHC_I-like_Ag-recog"/>
</dbReference>
<evidence type="ECO:0000256" key="9">
    <source>
        <dbReference type="ARBA" id="ARBA00023180"/>
    </source>
</evidence>
<evidence type="ECO:0000256" key="2">
    <source>
        <dbReference type="ARBA" id="ARBA00022451"/>
    </source>
</evidence>
<keyword evidence="4" id="KW-0732">Signal</keyword>
<comment type="similarity">
    <text evidence="10">Belongs to the MHC class I family.</text>
</comment>
<dbReference type="InterPro" id="IPR050208">
    <property type="entry name" value="MHC_class-I_related"/>
</dbReference>
<feature type="compositionally biased region" description="Polar residues" evidence="11">
    <location>
        <begin position="1"/>
        <end position="13"/>
    </location>
</feature>
<protein>
    <recommendedName>
        <fullName evidence="12">MHC class I-like antigen recognition-like domain-containing protein</fullName>
    </recommendedName>
</protein>
<comment type="subcellular location">
    <subcellularLocation>
        <location evidence="1">Membrane</location>
        <topology evidence="1">Single-pass type I membrane protein</topology>
    </subcellularLocation>
</comment>
<evidence type="ECO:0000256" key="11">
    <source>
        <dbReference type="SAM" id="MobiDB-lite"/>
    </source>
</evidence>
<name>A0A8D2QKX3_ZOSLA</name>
<evidence type="ECO:0000256" key="6">
    <source>
        <dbReference type="ARBA" id="ARBA00022989"/>
    </source>
</evidence>
<keyword evidence="6" id="KW-1133">Transmembrane helix</keyword>
<evidence type="ECO:0000256" key="8">
    <source>
        <dbReference type="ARBA" id="ARBA00023157"/>
    </source>
</evidence>
<dbReference type="GO" id="GO:0042612">
    <property type="term" value="C:MHC class I protein complex"/>
    <property type="evidence" value="ECO:0007669"/>
    <property type="project" value="UniProtKB-KW"/>
</dbReference>
<feature type="region of interest" description="Disordered" evidence="11">
    <location>
        <begin position="1"/>
        <end position="30"/>
    </location>
</feature>
<dbReference type="PANTHER" id="PTHR16675:SF242">
    <property type="entry name" value="MAJOR HISTOCOMPATIBILITY COMPLEX CLASS I-RELATED GENE PROTEIN"/>
    <property type="match status" value="1"/>
</dbReference>
<keyword evidence="2" id="KW-0490">MHC I</keyword>
<sequence length="229" mass="26665">WDPQTPSQLSQFPLSLIPDPSTPKTSVSPHPGVPQFMSIGFVDGIPITRYDSERGRAEPLTQWMKDGVETEYWDSQTQICESSQHVSLLNLKTVQDRYNQSLHTRQQLYGCDLLSNGRVRGSFRIAYDGRDFISFDLGSRRFMAADGAAEITRRCWEHEGIEAERQTNYLKHECPEWLREYVRYGQKELEHKGGWEFGIWEWWIEEHGNSCHNSVGRSHPCPFQWEFHG</sequence>
<keyword evidence="3" id="KW-0812">Transmembrane</keyword>